<gene>
    <name evidence="6" type="ORF">HBA54_05560</name>
</gene>
<evidence type="ECO:0000313" key="7">
    <source>
        <dbReference type="Proteomes" id="UP000761264"/>
    </source>
</evidence>
<name>A0A967C7L3_9PROT</name>
<dbReference type="AlphaFoldDB" id="A0A967C7L3"/>
<dbReference type="CDD" id="cd13590">
    <property type="entry name" value="PBP2_PotD_PotF_like"/>
    <property type="match status" value="1"/>
</dbReference>
<evidence type="ECO:0000256" key="1">
    <source>
        <dbReference type="ARBA" id="ARBA00004418"/>
    </source>
</evidence>
<keyword evidence="4" id="KW-0574">Periplasm</keyword>
<protein>
    <submittedName>
        <fullName evidence="6">Spermidine/putrescine ABC transporter substrate-binding protein</fullName>
    </submittedName>
</protein>
<dbReference type="GO" id="GO:0042597">
    <property type="term" value="C:periplasmic space"/>
    <property type="evidence" value="ECO:0007669"/>
    <property type="project" value="UniProtKB-SubCell"/>
</dbReference>
<dbReference type="PRINTS" id="PR00909">
    <property type="entry name" value="SPERMDNBNDNG"/>
</dbReference>
<keyword evidence="7" id="KW-1185">Reference proteome</keyword>
<dbReference type="InterPro" id="IPR001188">
    <property type="entry name" value="Sperm_putr-bd"/>
</dbReference>
<dbReference type="Pfam" id="PF13416">
    <property type="entry name" value="SBP_bac_8"/>
    <property type="match status" value="1"/>
</dbReference>
<evidence type="ECO:0000256" key="5">
    <source>
        <dbReference type="SAM" id="SignalP"/>
    </source>
</evidence>
<evidence type="ECO:0000256" key="3">
    <source>
        <dbReference type="ARBA" id="ARBA00022729"/>
    </source>
</evidence>
<proteinExistence type="predicted"/>
<dbReference type="PANTHER" id="PTHR30222:SF17">
    <property type="entry name" value="SPERMIDINE_PUTRESCINE-BINDING PERIPLASMIC PROTEIN"/>
    <property type="match status" value="1"/>
</dbReference>
<evidence type="ECO:0000256" key="4">
    <source>
        <dbReference type="ARBA" id="ARBA00022764"/>
    </source>
</evidence>
<dbReference type="PANTHER" id="PTHR30222">
    <property type="entry name" value="SPERMIDINE/PUTRESCINE-BINDING PERIPLASMIC PROTEIN"/>
    <property type="match status" value="1"/>
</dbReference>
<dbReference type="EMBL" id="JAAQPH010000003">
    <property type="protein sequence ID" value="NIA68052.1"/>
    <property type="molecule type" value="Genomic_DNA"/>
</dbReference>
<organism evidence="6 7">
    <name type="scientific">Pelagibius litoralis</name>
    <dbReference type="NCBI Taxonomy" id="374515"/>
    <lineage>
        <taxon>Bacteria</taxon>
        <taxon>Pseudomonadati</taxon>
        <taxon>Pseudomonadota</taxon>
        <taxon>Alphaproteobacteria</taxon>
        <taxon>Rhodospirillales</taxon>
        <taxon>Rhodovibrionaceae</taxon>
        <taxon>Pelagibius</taxon>
    </lineage>
</organism>
<dbReference type="Gene3D" id="3.40.190.10">
    <property type="entry name" value="Periplasmic binding protein-like II"/>
    <property type="match status" value="2"/>
</dbReference>
<evidence type="ECO:0000256" key="2">
    <source>
        <dbReference type="ARBA" id="ARBA00022448"/>
    </source>
</evidence>
<evidence type="ECO:0000313" key="6">
    <source>
        <dbReference type="EMBL" id="NIA68052.1"/>
    </source>
</evidence>
<dbReference type="GO" id="GO:0015846">
    <property type="term" value="P:polyamine transport"/>
    <property type="evidence" value="ECO:0007669"/>
    <property type="project" value="InterPro"/>
</dbReference>
<dbReference type="SUPFAM" id="SSF53850">
    <property type="entry name" value="Periplasmic binding protein-like II"/>
    <property type="match status" value="1"/>
</dbReference>
<dbReference type="InterPro" id="IPR006059">
    <property type="entry name" value="SBP"/>
</dbReference>
<sequence>MRKMTVTAVALAAAMTCGAGAAMAEGKIVISNWDGYMPADLLENFTAATGIEAELSVHATNEEIMGKVVAGKGKGYDVLFVSSPFAEALNELGLVAKIDHAMTPNMANLYPEAMKLDHDTGNGFSVPYAWGTTGLCYRSDMLAAAPDSWNDLLKPSSDLTGKITMLSTDRWLMAAGLLAQGLSVNEKDAAKIEATKNLLVDAKRGLLAYDDTTFYSKLVSGEASLVHAWDGWCNYGIAENADIKYVIPKEGSDLWVDTIVVTAASQNKEAAHKFIDYVLGKDVGIWVASNILYKTPNKAAMDALDPALTAQFPNLAMAPGDLLKFEQLRDLGATQKSYTKAVTEIMASQ</sequence>
<feature type="chain" id="PRO_5037063215" evidence="5">
    <location>
        <begin position="25"/>
        <end position="349"/>
    </location>
</feature>
<dbReference type="RefSeq" id="WP_167222212.1">
    <property type="nucleotide sequence ID" value="NZ_JAAQPH010000003.1"/>
</dbReference>
<accession>A0A967C7L3</accession>
<comment type="subcellular location">
    <subcellularLocation>
        <location evidence="1">Periplasm</location>
    </subcellularLocation>
</comment>
<dbReference type="GO" id="GO:0019808">
    <property type="term" value="F:polyamine binding"/>
    <property type="evidence" value="ECO:0007669"/>
    <property type="project" value="InterPro"/>
</dbReference>
<reference evidence="6" key="1">
    <citation type="submission" date="2020-03" db="EMBL/GenBank/DDBJ databases">
        <title>Genome of Pelagibius litoralis DSM 21314T.</title>
        <authorList>
            <person name="Wang G."/>
        </authorList>
    </citation>
    <scope>NUCLEOTIDE SEQUENCE</scope>
    <source>
        <strain evidence="6">DSM 21314</strain>
    </source>
</reference>
<keyword evidence="2" id="KW-0813">Transport</keyword>
<keyword evidence="3 5" id="KW-0732">Signal</keyword>
<feature type="signal peptide" evidence="5">
    <location>
        <begin position="1"/>
        <end position="24"/>
    </location>
</feature>
<comment type="caution">
    <text evidence="6">The sequence shown here is derived from an EMBL/GenBank/DDBJ whole genome shotgun (WGS) entry which is preliminary data.</text>
</comment>
<dbReference type="Proteomes" id="UP000761264">
    <property type="component" value="Unassembled WGS sequence"/>
</dbReference>